<name>A0ABM9NUE2_9FLAO</name>
<keyword evidence="6" id="KW-0418">Kinase</keyword>
<evidence type="ECO:0000256" key="2">
    <source>
        <dbReference type="ARBA" id="ARBA00012118"/>
    </source>
</evidence>
<sequence>MRKQHRRPLTVANIQNQTIERIPFGGNWYQAFKQPQNRGVWFAYGGSGSGKSTFMMQLAKELSTPYKTLYNLLEEETDDSDFIERTSLCQMQDVEGSFHAQRYELEELNEYLEKRNSPEVIIIDSAPYFFKTWDEYWEFKQRWATKKIIVIVGHAEGKNPSTDLQKRIMYDAKMKIFISGYLATCKGRTIGPNGGRYIIWQEGYDKIHGDN</sequence>
<evidence type="ECO:0000256" key="7">
    <source>
        <dbReference type="ARBA" id="ARBA00022840"/>
    </source>
</evidence>
<dbReference type="Pfam" id="PF00265">
    <property type="entry name" value="TK"/>
    <property type="match status" value="1"/>
</dbReference>
<keyword evidence="7" id="KW-0067">ATP-binding</keyword>
<evidence type="ECO:0000256" key="5">
    <source>
        <dbReference type="ARBA" id="ARBA00022741"/>
    </source>
</evidence>
<dbReference type="SUPFAM" id="SSF52540">
    <property type="entry name" value="P-loop containing nucleoside triphosphate hydrolases"/>
    <property type="match status" value="1"/>
</dbReference>
<keyword evidence="9" id="KW-1185">Reference proteome</keyword>
<dbReference type="Proteomes" id="UP001497514">
    <property type="component" value="Chromosome"/>
</dbReference>
<dbReference type="RefSeq" id="WP_101903550.1">
    <property type="nucleotide sequence ID" value="NZ_OZ038524.1"/>
</dbReference>
<evidence type="ECO:0000256" key="1">
    <source>
        <dbReference type="ARBA" id="ARBA00007587"/>
    </source>
</evidence>
<dbReference type="EMBL" id="OZ038524">
    <property type="protein sequence ID" value="CAL2079168.1"/>
    <property type="molecule type" value="Genomic_DNA"/>
</dbReference>
<evidence type="ECO:0000256" key="6">
    <source>
        <dbReference type="ARBA" id="ARBA00022777"/>
    </source>
</evidence>
<proteinExistence type="inferred from homology"/>
<comment type="similarity">
    <text evidence="1">Belongs to the thymidine kinase family.</text>
</comment>
<evidence type="ECO:0000256" key="3">
    <source>
        <dbReference type="ARBA" id="ARBA00022634"/>
    </source>
</evidence>
<evidence type="ECO:0000256" key="4">
    <source>
        <dbReference type="ARBA" id="ARBA00022679"/>
    </source>
</evidence>
<dbReference type="Gene3D" id="3.40.50.300">
    <property type="entry name" value="P-loop containing nucleotide triphosphate hydrolases"/>
    <property type="match status" value="1"/>
</dbReference>
<keyword evidence="3" id="KW-0237">DNA synthesis</keyword>
<evidence type="ECO:0000313" key="8">
    <source>
        <dbReference type="EMBL" id="CAL2079168.1"/>
    </source>
</evidence>
<dbReference type="InterPro" id="IPR001267">
    <property type="entry name" value="Thymidine_kinase"/>
</dbReference>
<evidence type="ECO:0000313" key="9">
    <source>
        <dbReference type="Proteomes" id="UP001497514"/>
    </source>
</evidence>
<keyword evidence="4" id="KW-0808">Transferase</keyword>
<gene>
    <name evidence="8" type="ORF">TD3509T_0783</name>
</gene>
<keyword evidence="5" id="KW-0547">Nucleotide-binding</keyword>
<accession>A0ABM9NUE2</accession>
<reference evidence="8 9" key="1">
    <citation type="submission" date="2024-05" db="EMBL/GenBank/DDBJ databases">
        <authorList>
            <person name="Duchaud E."/>
        </authorList>
    </citation>
    <scope>NUCLEOTIDE SEQUENCE [LARGE SCALE GENOMIC DNA]</scope>
    <source>
        <strain evidence="8">Ena-SAMPLE-TAB-13-05-2024-13:56:06:370-140309</strain>
    </source>
</reference>
<dbReference type="InterPro" id="IPR027417">
    <property type="entry name" value="P-loop_NTPase"/>
</dbReference>
<protein>
    <recommendedName>
        <fullName evidence="2">thymidine kinase</fullName>
        <ecNumber evidence="2">2.7.1.21</ecNumber>
    </recommendedName>
</protein>
<organism evidence="8 9">
    <name type="scientific">Tenacibaculum dicentrarchi</name>
    <dbReference type="NCBI Taxonomy" id="669041"/>
    <lineage>
        <taxon>Bacteria</taxon>
        <taxon>Pseudomonadati</taxon>
        <taxon>Bacteroidota</taxon>
        <taxon>Flavobacteriia</taxon>
        <taxon>Flavobacteriales</taxon>
        <taxon>Flavobacteriaceae</taxon>
        <taxon>Tenacibaculum</taxon>
    </lineage>
</organism>
<dbReference type="EC" id="2.7.1.21" evidence="2"/>